<organism evidence="1">
    <name type="scientific">Rhizophora mucronata</name>
    <name type="common">Asiatic mangrove</name>
    <dbReference type="NCBI Taxonomy" id="61149"/>
    <lineage>
        <taxon>Eukaryota</taxon>
        <taxon>Viridiplantae</taxon>
        <taxon>Streptophyta</taxon>
        <taxon>Embryophyta</taxon>
        <taxon>Tracheophyta</taxon>
        <taxon>Spermatophyta</taxon>
        <taxon>Magnoliopsida</taxon>
        <taxon>eudicotyledons</taxon>
        <taxon>Gunneridae</taxon>
        <taxon>Pentapetalae</taxon>
        <taxon>rosids</taxon>
        <taxon>fabids</taxon>
        <taxon>Malpighiales</taxon>
        <taxon>Rhizophoraceae</taxon>
        <taxon>Rhizophora</taxon>
    </lineage>
</organism>
<reference evidence="1" key="1">
    <citation type="submission" date="2018-02" db="EMBL/GenBank/DDBJ databases">
        <title>Rhizophora mucronata_Transcriptome.</title>
        <authorList>
            <person name="Meera S.P."/>
            <person name="Sreeshan A."/>
            <person name="Augustine A."/>
        </authorList>
    </citation>
    <scope>NUCLEOTIDE SEQUENCE</scope>
    <source>
        <tissue evidence="1">Leaf</tissue>
    </source>
</reference>
<name>A0A2P2Q7P8_RHIMU</name>
<proteinExistence type="predicted"/>
<evidence type="ECO:0000313" key="1">
    <source>
        <dbReference type="EMBL" id="MBX63001.1"/>
    </source>
</evidence>
<dbReference type="AlphaFoldDB" id="A0A2P2Q7P8"/>
<accession>A0A2P2Q7P8</accession>
<protein>
    <submittedName>
        <fullName evidence="1">Uncharacterized protein</fullName>
    </submittedName>
</protein>
<dbReference type="EMBL" id="GGEC01082517">
    <property type="protein sequence ID" value="MBX63001.1"/>
    <property type="molecule type" value="Transcribed_RNA"/>
</dbReference>
<sequence length="72" mass="8017">MTVKSGHVFLKVLYLRSFCPLYRLTKSEGCLLCFKKLLLPISCGGQAQVLSKCQESSSSLSLCFSVIIHLDF</sequence>